<proteinExistence type="predicted"/>
<protein>
    <submittedName>
        <fullName evidence="1">Uncharacterized protein</fullName>
    </submittedName>
</protein>
<sequence>MIMQLEWIKTGIGPIKDLITFLNKESKTSDVITRQLIRELRDNLNIFYNAYKNNVSADIIIDMLSNKAYQDAIDKNYKFKKLRVGDIEPYHVLDERNRRYVGWNADKLMDKIDEKIVELKNLKQMNGNSVAQVKNNVALMISNLFYRIKLLVDFIRSDMK</sequence>
<accession>A0ABW6A205</accession>
<dbReference type="Proteomes" id="UP001597511">
    <property type="component" value="Unassembled WGS sequence"/>
</dbReference>
<name>A0ABW6A205_9BACT</name>
<organism evidence="1 2">
    <name type="scientific">Terrimonas rubra</name>
    <dbReference type="NCBI Taxonomy" id="1035890"/>
    <lineage>
        <taxon>Bacteria</taxon>
        <taxon>Pseudomonadati</taxon>
        <taxon>Bacteroidota</taxon>
        <taxon>Chitinophagia</taxon>
        <taxon>Chitinophagales</taxon>
        <taxon>Chitinophagaceae</taxon>
        <taxon>Terrimonas</taxon>
    </lineage>
</organism>
<evidence type="ECO:0000313" key="1">
    <source>
        <dbReference type="EMBL" id="MFD2918490.1"/>
    </source>
</evidence>
<keyword evidence="2" id="KW-1185">Reference proteome</keyword>
<reference evidence="2" key="1">
    <citation type="journal article" date="2019" name="Int. J. Syst. Evol. Microbiol.">
        <title>The Global Catalogue of Microorganisms (GCM) 10K type strain sequencing project: providing services to taxonomists for standard genome sequencing and annotation.</title>
        <authorList>
            <consortium name="The Broad Institute Genomics Platform"/>
            <consortium name="The Broad Institute Genome Sequencing Center for Infectious Disease"/>
            <person name="Wu L."/>
            <person name="Ma J."/>
        </authorList>
    </citation>
    <scope>NUCLEOTIDE SEQUENCE [LARGE SCALE GENOMIC DNA]</scope>
    <source>
        <strain evidence="2">KCTC 23299</strain>
    </source>
</reference>
<comment type="caution">
    <text evidence="1">The sequence shown here is derived from an EMBL/GenBank/DDBJ whole genome shotgun (WGS) entry which is preliminary data.</text>
</comment>
<dbReference type="EMBL" id="JBHUOZ010000001">
    <property type="protein sequence ID" value="MFD2918490.1"/>
    <property type="molecule type" value="Genomic_DNA"/>
</dbReference>
<evidence type="ECO:0000313" key="2">
    <source>
        <dbReference type="Proteomes" id="UP001597511"/>
    </source>
</evidence>
<gene>
    <name evidence="1" type="ORF">ACFS6H_02140</name>
</gene>
<dbReference type="RefSeq" id="WP_386094713.1">
    <property type="nucleotide sequence ID" value="NZ_JBHUOZ010000001.1"/>
</dbReference>